<dbReference type="STRING" id="1123282.SAMN02745823_03498"/>
<dbReference type="NCBIfam" id="TIGR00380">
    <property type="entry name" value="cobal_cbiB"/>
    <property type="match status" value="1"/>
</dbReference>
<reference evidence="10 11" key="1">
    <citation type="submission" date="2016-11" db="EMBL/GenBank/DDBJ databases">
        <authorList>
            <person name="Jaros S."/>
            <person name="Januszkiewicz K."/>
            <person name="Wedrychowicz H."/>
        </authorList>
    </citation>
    <scope>NUCLEOTIDE SEQUENCE [LARGE SCALE GENOMIC DNA]</scope>
    <source>
        <strain evidence="10 11">DSM 10068</strain>
    </source>
</reference>
<dbReference type="PANTHER" id="PTHR34308">
    <property type="entry name" value="COBALAMIN BIOSYNTHESIS PROTEIN CBIB"/>
    <property type="match status" value="1"/>
</dbReference>
<dbReference type="OrthoDB" id="9811967at2"/>
<keyword evidence="8 9" id="KW-0472">Membrane</keyword>
<comment type="subcellular location">
    <subcellularLocation>
        <location evidence="1 9">Cell membrane</location>
        <topology evidence="1 9">Multi-pass membrane protein</topology>
    </subcellularLocation>
</comment>
<evidence type="ECO:0000256" key="1">
    <source>
        <dbReference type="ARBA" id="ARBA00004651"/>
    </source>
</evidence>
<evidence type="ECO:0000256" key="8">
    <source>
        <dbReference type="ARBA" id="ARBA00023136"/>
    </source>
</evidence>
<evidence type="ECO:0000256" key="7">
    <source>
        <dbReference type="ARBA" id="ARBA00022989"/>
    </source>
</evidence>
<keyword evidence="6 9" id="KW-0812">Transmembrane</keyword>
<name>A0A1M5ZBJ9_9FIRM</name>
<comment type="function">
    <text evidence="9">Converts cobyric acid to cobinamide by the addition of aminopropanol on the F carboxylic group.</text>
</comment>
<dbReference type="GO" id="GO:0009236">
    <property type="term" value="P:cobalamin biosynthetic process"/>
    <property type="evidence" value="ECO:0007669"/>
    <property type="project" value="UniProtKB-UniRule"/>
</dbReference>
<evidence type="ECO:0000256" key="4">
    <source>
        <dbReference type="ARBA" id="ARBA00022475"/>
    </source>
</evidence>
<evidence type="ECO:0000256" key="6">
    <source>
        <dbReference type="ARBA" id="ARBA00022692"/>
    </source>
</evidence>
<dbReference type="GO" id="GO:0015420">
    <property type="term" value="F:ABC-type vitamin B12 transporter activity"/>
    <property type="evidence" value="ECO:0007669"/>
    <property type="project" value="UniProtKB-UniRule"/>
</dbReference>
<dbReference type="PANTHER" id="PTHR34308:SF1">
    <property type="entry name" value="COBALAMIN BIOSYNTHESIS PROTEIN CBIB"/>
    <property type="match status" value="1"/>
</dbReference>
<keyword evidence="11" id="KW-1185">Reference proteome</keyword>
<dbReference type="EMBL" id="FQXV01000016">
    <property type="protein sequence ID" value="SHI21617.1"/>
    <property type="molecule type" value="Genomic_DNA"/>
</dbReference>
<evidence type="ECO:0000313" key="11">
    <source>
        <dbReference type="Proteomes" id="UP000183995"/>
    </source>
</evidence>
<evidence type="ECO:0000313" key="10">
    <source>
        <dbReference type="EMBL" id="SHI21617.1"/>
    </source>
</evidence>
<dbReference type="HAMAP" id="MF_00024">
    <property type="entry name" value="CobD_CbiB"/>
    <property type="match status" value="1"/>
</dbReference>
<keyword evidence="7 9" id="KW-1133">Transmembrane helix</keyword>
<comment type="similarity">
    <text evidence="3 9">Belongs to the CobD/CbiB family.</text>
</comment>
<gene>
    <name evidence="9" type="primary">cobD</name>
    <name evidence="10" type="ORF">SAMN02745823_03498</name>
</gene>
<accession>A0A1M5ZBJ9</accession>
<keyword evidence="5 9" id="KW-0169">Cobalamin biosynthesis</keyword>
<dbReference type="RefSeq" id="WP_073082073.1">
    <property type="nucleotide sequence ID" value="NZ_FQXV01000016.1"/>
</dbReference>
<dbReference type="InterPro" id="IPR004485">
    <property type="entry name" value="Cobalamin_biosynth_CobD/CbiB"/>
</dbReference>
<keyword evidence="4 9" id="KW-1003">Cell membrane</keyword>
<evidence type="ECO:0000256" key="9">
    <source>
        <dbReference type="HAMAP-Rule" id="MF_00024"/>
    </source>
</evidence>
<protein>
    <recommendedName>
        <fullName evidence="9">Cobalamin biosynthesis protein CobD</fullName>
    </recommendedName>
</protein>
<feature type="transmembrane region" description="Helical" evidence="9">
    <location>
        <begin position="52"/>
        <end position="85"/>
    </location>
</feature>
<sequence length="320" mass="34631">MLSLTALIIGFILDLIIGDPIGWPHIVLGYGRLIAFFERVLRKSFPKTQGGALAAGVCLVIIMSIVSLGAGIGVLVLCQMVSVYLRVAVESILVWQCISLRSLSVASMTVYKPLREDNLPAARRAVAEIVGRDTESLDAQGVTRAAVETVAENTGDGIIAPLLFLAVGGAPLGLLYKALNTMDSMVGYKNDTYLYFGRAAAKTDDAVNLLPARLAGVFMVLAAFLSGFDGKNAWRIFKRDRLNHKSPNSAHTEAACAGALHVRLGGDNYYFGQLVRKPTIGDDDRPVEPEDIGRVNRLLYATAFLFFIVCMLVKAVIIWL</sequence>
<evidence type="ECO:0000256" key="2">
    <source>
        <dbReference type="ARBA" id="ARBA00004953"/>
    </source>
</evidence>
<dbReference type="UniPathway" id="UPA00148"/>
<dbReference type="Proteomes" id="UP000183995">
    <property type="component" value="Unassembled WGS sequence"/>
</dbReference>
<feature type="transmembrane region" description="Helical" evidence="9">
    <location>
        <begin position="298"/>
        <end position="319"/>
    </location>
</feature>
<proteinExistence type="inferred from homology"/>
<comment type="caution">
    <text evidence="9">Lacks conserved residue(s) required for the propagation of feature annotation.</text>
</comment>
<dbReference type="Pfam" id="PF03186">
    <property type="entry name" value="CobD_Cbib"/>
    <property type="match status" value="1"/>
</dbReference>
<dbReference type="GO" id="GO:0048472">
    <property type="term" value="F:threonine-phosphate decarboxylase activity"/>
    <property type="evidence" value="ECO:0007669"/>
    <property type="project" value="InterPro"/>
</dbReference>
<dbReference type="GO" id="GO:0005886">
    <property type="term" value="C:plasma membrane"/>
    <property type="evidence" value="ECO:0007669"/>
    <property type="project" value="UniProtKB-SubCell"/>
</dbReference>
<evidence type="ECO:0000256" key="5">
    <source>
        <dbReference type="ARBA" id="ARBA00022573"/>
    </source>
</evidence>
<evidence type="ECO:0000256" key="3">
    <source>
        <dbReference type="ARBA" id="ARBA00006263"/>
    </source>
</evidence>
<organism evidence="10 11">
    <name type="scientific">Sporobacter termitidis DSM 10068</name>
    <dbReference type="NCBI Taxonomy" id="1123282"/>
    <lineage>
        <taxon>Bacteria</taxon>
        <taxon>Bacillati</taxon>
        <taxon>Bacillota</taxon>
        <taxon>Clostridia</taxon>
        <taxon>Eubacteriales</taxon>
        <taxon>Oscillospiraceae</taxon>
        <taxon>Sporobacter</taxon>
    </lineage>
</organism>
<comment type="pathway">
    <text evidence="2 9">Cofactor biosynthesis; adenosylcobalamin biosynthesis.</text>
</comment>
<dbReference type="AlphaFoldDB" id="A0A1M5ZBJ9"/>
<feature type="transmembrane region" description="Helical" evidence="9">
    <location>
        <begin position="158"/>
        <end position="179"/>
    </location>
</feature>